<dbReference type="Gene3D" id="2.60.40.1170">
    <property type="entry name" value="Mu homology domain, subdomain B"/>
    <property type="match status" value="1"/>
</dbReference>
<evidence type="ECO:0000256" key="5">
    <source>
        <dbReference type="ARBA" id="ARBA00011174"/>
    </source>
</evidence>
<name>A0A5N4E4L8_CAMDR</name>
<evidence type="ECO:0000256" key="10">
    <source>
        <dbReference type="ARBA" id="ARBA00022927"/>
    </source>
</evidence>
<evidence type="ECO:0000256" key="9">
    <source>
        <dbReference type="ARBA" id="ARBA00022753"/>
    </source>
</evidence>
<organism evidence="15 16">
    <name type="scientific">Camelus dromedarius</name>
    <name type="common">Dromedary</name>
    <name type="synonym">Arabian camel</name>
    <dbReference type="NCBI Taxonomy" id="9838"/>
    <lineage>
        <taxon>Eukaryota</taxon>
        <taxon>Metazoa</taxon>
        <taxon>Chordata</taxon>
        <taxon>Craniata</taxon>
        <taxon>Vertebrata</taxon>
        <taxon>Euteleostomi</taxon>
        <taxon>Mammalia</taxon>
        <taxon>Eutheria</taxon>
        <taxon>Laurasiatheria</taxon>
        <taxon>Artiodactyla</taxon>
        <taxon>Tylopoda</taxon>
        <taxon>Camelidae</taxon>
        <taxon>Camelus</taxon>
    </lineage>
</organism>
<evidence type="ECO:0000259" key="14">
    <source>
        <dbReference type="PROSITE" id="PS51072"/>
    </source>
</evidence>
<evidence type="ECO:0000313" key="16">
    <source>
        <dbReference type="Proteomes" id="UP000299084"/>
    </source>
</evidence>
<protein>
    <recommendedName>
        <fullName evidence="6">AP-5 complex subunit mu-1</fullName>
    </recommendedName>
    <alternativeName>
        <fullName evidence="13">Adaptor-related protein complex 5 subunit mu-1</fullName>
    </alternativeName>
</protein>
<comment type="subunit">
    <text evidence="5">Probably part of the adaptor protein complex 5 (AP-5) a tetramer composed of AP5B1, AP5M1, AP5S1 and AP5Z1.</text>
</comment>
<reference evidence="15 16" key="1">
    <citation type="journal article" date="2019" name="Mol. Ecol. Resour.">
        <title>Improving Illumina assemblies with Hi-C and long reads: an example with the North African dromedary.</title>
        <authorList>
            <person name="Elbers J.P."/>
            <person name="Rogers M.F."/>
            <person name="Perelman P.L."/>
            <person name="Proskuryakova A.A."/>
            <person name="Serdyukova N.A."/>
            <person name="Johnson W.E."/>
            <person name="Horin P."/>
            <person name="Corander J."/>
            <person name="Murphy D."/>
            <person name="Burger P.A."/>
        </authorList>
    </citation>
    <scope>NUCLEOTIDE SEQUENCE [LARGE SCALE GENOMIC DNA]</scope>
    <source>
        <strain evidence="15">Drom800</strain>
        <tissue evidence="15">Blood</tissue>
    </source>
</reference>
<keyword evidence="10" id="KW-0653">Protein transport</keyword>
<dbReference type="Pfam" id="PF00928">
    <property type="entry name" value="Adap_comp_sub"/>
    <property type="match status" value="1"/>
</dbReference>
<dbReference type="SUPFAM" id="SSF49447">
    <property type="entry name" value="Second domain of Mu2 adaptin subunit (ap50) of ap2 adaptor"/>
    <property type="match status" value="1"/>
</dbReference>
<evidence type="ECO:0000256" key="1">
    <source>
        <dbReference type="ARBA" id="ARBA00004492"/>
    </source>
</evidence>
<keyword evidence="8" id="KW-0963">Cytoplasm</keyword>
<evidence type="ECO:0000313" key="15">
    <source>
        <dbReference type="EMBL" id="KAB1278287.1"/>
    </source>
</evidence>
<evidence type="ECO:0000256" key="4">
    <source>
        <dbReference type="ARBA" id="ARBA00005324"/>
    </source>
</evidence>
<dbReference type="FunFam" id="2.60.40.1170:FF:000014">
    <property type="entry name" value="AP-5 complex subunit mu-1 isoform X1"/>
    <property type="match status" value="1"/>
</dbReference>
<comment type="caution">
    <text evidence="15">The sequence shown here is derived from an EMBL/GenBank/DDBJ whole genome shotgun (WGS) entry which is preliminary data.</text>
</comment>
<evidence type="ECO:0000256" key="12">
    <source>
        <dbReference type="ARBA" id="ARBA00023228"/>
    </source>
</evidence>
<evidence type="ECO:0000256" key="3">
    <source>
        <dbReference type="ARBA" id="ARBA00004630"/>
    </source>
</evidence>
<dbReference type="GO" id="GO:0031902">
    <property type="term" value="C:late endosome membrane"/>
    <property type="evidence" value="ECO:0007669"/>
    <property type="project" value="UniProtKB-SubCell"/>
</dbReference>
<dbReference type="AlphaFoldDB" id="A0A5N4E4L8"/>
<keyword evidence="7" id="KW-0813">Transport</keyword>
<dbReference type="InterPro" id="IPR028565">
    <property type="entry name" value="MHD"/>
</dbReference>
<keyword evidence="11" id="KW-0472">Membrane</keyword>
<evidence type="ECO:0000256" key="2">
    <source>
        <dbReference type="ARBA" id="ARBA00004514"/>
    </source>
</evidence>
<sequence>MAQRAVWLISHEPGTPLCGTVRFSRRYPTVEKRARVFNGESYVPVPEDGPLLKALLFELRLLDDDKDFAESRDSCSHINKTSIYGLLVGGKELWPVVAFLKNGMIYACVPLVEQTLSPRPPLISISGISQGFELLFGIQDFLYLGQKNDTELYTKLSQLPDLLLQACPFGTLLDANLQNSLDSNNFASVTHPQKQPAWKAGIYKGKPQVSISITEKVKSMQYGKQDIADTWQVVGAVTCKCDLEGSMPNVTISLSLPTNGSPLQDILVHPCVTSLDSAILTSSSIDAMDDSAFSGPYKFPLTPPLESFNLCYYTSQLIGIFVFLGQKFPKSMEISLSGTVTFGAKSHEKQPFDQICIGGTAYLKLHFRILDYTLTGCYADQHSVQVFASGKPKISTYRKLISSDYYIWNSKAPAPVTYGSLVL</sequence>
<evidence type="ECO:0000256" key="7">
    <source>
        <dbReference type="ARBA" id="ARBA00022448"/>
    </source>
</evidence>
<dbReference type="EMBL" id="JWIN03000006">
    <property type="protein sequence ID" value="KAB1278287.1"/>
    <property type="molecule type" value="Genomic_DNA"/>
</dbReference>
<evidence type="ECO:0000256" key="13">
    <source>
        <dbReference type="ARBA" id="ARBA00030827"/>
    </source>
</evidence>
<dbReference type="GO" id="GO:0005829">
    <property type="term" value="C:cytosol"/>
    <property type="evidence" value="ECO:0007669"/>
    <property type="project" value="UniProtKB-SubCell"/>
</dbReference>
<dbReference type="PANTHER" id="PTHR16082">
    <property type="entry name" value="AP-5 COMPLEX SUBUNIT MU-1"/>
    <property type="match status" value="1"/>
</dbReference>
<evidence type="ECO:0000256" key="11">
    <source>
        <dbReference type="ARBA" id="ARBA00023136"/>
    </source>
</evidence>
<keyword evidence="16" id="KW-1185">Reference proteome</keyword>
<dbReference type="GO" id="GO:0016197">
    <property type="term" value="P:endosomal transport"/>
    <property type="evidence" value="ECO:0007669"/>
    <property type="project" value="TreeGrafter"/>
</dbReference>
<comment type="subcellular location">
    <subcellularLocation>
        <location evidence="2">Cytoplasm</location>
        <location evidence="2">Cytosol</location>
    </subcellularLocation>
    <subcellularLocation>
        <location evidence="1">Late endosome membrane</location>
        <topology evidence="1">Peripheral membrane protein</topology>
        <orientation evidence="1">Cytoplasmic side</orientation>
    </subcellularLocation>
    <subcellularLocation>
        <location evidence="3">Lysosome membrane</location>
        <topology evidence="3">Peripheral membrane protein</topology>
        <orientation evidence="3">Cytoplasmic side</orientation>
    </subcellularLocation>
</comment>
<dbReference type="Proteomes" id="UP000299084">
    <property type="component" value="Unassembled WGS sequence"/>
</dbReference>
<evidence type="ECO:0000256" key="6">
    <source>
        <dbReference type="ARBA" id="ARBA00021851"/>
    </source>
</evidence>
<evidence type="ECO:0000256" key="8">
    <source>
        <dbReference type="ARBA" id="ARBA00022490"/>
    </source>
</evidence>
<dbReference type="PROSITE" id="PS51072">
    <property type="entry name" value="MHD"/>
    <property type="match status" value="1"/>
</dbReference>
<proteinExistence type="inferred from homology"/>
<feature type="domain" description="MHD" evidence="14">
    <location>
        <begin position="206"/>
        <end position="423"/>
    </location>
</feature>
<dbReference type="GO" id="GO:0030119">
    <property type="term" value="C:AP-type membrane coat adaptor complex"/>
    <property type="evidence" value="ECO:0007669"/>
    <property type="project" value="TreeGrafter"/>
</dbReference>
<dbReference type="PANTHER" id="PTHR16082:SF2">
    <property type="entry name" value="AP-5 COMPLEX SUBUNIT MU-1"/>
    <property type="match status" value="1"/>
</dbReference>
<keyword evidence="9" id="KW-0967">Endosome</keyword>
<comment type="similarity">
    <text evidence="4">Belongs to the adaptor complexes medium subunit family.</text>
</comment>
<accession>A0A5N4E4L8</accession>
<gene>
    <name evidence="15" type="ORF">Cadr_000006018</name>
</gene>
<keyword evidence="12" id="KW-0458">Lysosome</keyword>
<dbReference type="InterPro" id="IPR039591">
    <property type="entry name" value="AP5M1"/>
</dbReference>
<dbReference type="GO" id="GO:0015031">
    <property type="term" value="P:protein transport"/>
    <property type="evidence" value="ECO:0007669"/>
    <property type="project" value="UniProtKB-KW"/>
</dbReference>
<dbReference type="GO" id="GO:0005765">
    <property type="term" value="C:lysosomal membrane"/>
    <property type="evidence" value="ECO:0007669"/>
    <property type="project" value="UniProtKB-SubCell"/>
</dbReference>
<dbReference type="InterPro" id="IPR036168">
    <property type="entry name" value="AP2_Mu_C_sf"/>
</dbReference>